<dbReference type="GO" id="GO:0016787">
    <property type="term" value="F:hydrolase activity"/>
    <property type="evidence" value="ECO:0007669"/>
    <property type="project" value="InterPro"/>
</dbReference>
<dbReference type="PANTHER" id="PTHR21240">
    <property type="entry name" value="2-AMINO-3-CARBOXYLMUCONATE-6-SEMIALDEHYDE DECARBOXYLASE"/>
    <property type="match status" value="1"/>
</dbReference>
<comment type="caution">
    <text evidence="3">The sequence shown here is derived from an EMBL/GenBank/DDBJ whole genome shotgun (WGS) entry which is preliminary data.</text>
</comment>
<protein>
    <recommendedName>
        <fullName evidence="2">Amidohydrolase-related domain-containing protein</fullName>
    </recommendedName>
</protein>
<dbReference type="GO" id="GO:0016831">
    <property type="term" value="F:carboxy-lyase activity"/>
    <property type="evidence" value="ECO:0007669"/>
    <property type="project" value="InterPro"/>
</dbReference>
<proteinExistence type="predicted"/>
<dbReference type="AlphaFoldDB" id="A0A0F9KVP1"/>
<gene>
    <name evidence="3" type="ORF">LCGC14_1285330</name>
</gene>
<dbReference type="InterPro" id="IPR032466">
    <property type="entry name" value="Metal_Hydrolase"/>
</dbReference>
<reference evidence="3" key="1">
    <citation type="journal article" date="2015" name="Nature">
        <title>Complex archaea that bridge the gap between prokaryotes and eukaryotes.</title>
        <authorList>
            <person name="Spang A."/>
            <person name="Saw J.H."/>
            <person name="Jorgensen S.L."/>
            <person name="Zaremba-Niedzwiedzka K."/>
            <person name="Martijn J."/>
            <person name="Lind A.E."/>
            <person name="van Eijk R."/>
            <person name="Schleper C."/>
            <person name="Guy L."/>
            <person name="Ettema T.J."/>
        </authorList>
    </citation>
    <scope>NUCLEOTIDE SEQUENCE</scope>
</reference>
<organism evidence="3">
    <name type="scientific">marine sediment metagenome</name>
    <dbReference type="NCBI Taxonomy" id="412755"/>
    <lineage>
        <taxon>unclassified sequences</taxon>
        <taxon>metagenomes</taxon>
        <taxon>ecological metagenomes</taxon>
    </lineage>
</organism>
<evidence type="ECO:0000256" key="1">
    <source>
        <dbReference type="ARBA" id="ARBA00023239"/>
    </source>
</evidence>
<dbReference type="GO" id="GO:0005737">
    <property type="term" value="C:cytoplasm"/>
    <property type="evidence" value="ECO:0007669"/>
    <property type="project" value="TreeGrafter"/>
</dbReference>
<dbReference type="PANTHER" id="PTHR21240:SF28">
    <property type="entry name" value="ISO-OROTATE DECARBOXYLASE (EUROFUNG)"/>
    <property type="match status" value="1"/>
</dbReference>
<dbReference type="Pfam" id="PF04909">
    <property type="entry name" value="Amidohydro_2"/>
    <property type="match status" value="1"/>
</dbReference>
<feature type="domain" description="Amidohydrolase-related" evidence="2">
    <location>
        <begin position="15"/>
        <end position="221"/>
    </location>
</feature>
<evidence type="ECO:0000313" key="3">
    <source>
        <dbReference type="EMBL" id="KKM85808.1"/>
    </source>
</evidence>
<accession>A0A0F9KVP1</accession>
<keyword evidence="1" id="KW-0456">Lyase</keyword>
<dbReference type="InterPro" id="IPR006680">
    <property type="entry name" value="Amidohydro-rel"/>
</dbReference>
<dbReference type="EMBL" id="LAZR01007353">
    <property type="protein sequence ID" value="KKM85808.1"/>
    <property type="molecule type" value="Genomic_DNA"/>
</dbReference>
<name>A0A0F9KVP1_9ZZZZ</name>
<dbReference type="SUPFAM" id="SSF51556">
    <property type="entry name" value="Metallo-dependent hydrolases"/>
    <property type="match status" value="1"/>
</dbReference>
<evidence type="ECO:0000259" key="2">
    <source>
        <dbReference type="Pfam" id="PF04909"/>
    </source>
</evidence>
<dbReference type="InterPro" id="IPR032465">
    <property type="entry name" value="ACMSD"/>
</dbReference>
<dbReference type="GO" id="GO:0019748">
    <property type="term" value="P:secondary metabolic process"/>
    <property type="evidence" value="ECO:0007669"/>
    <property type="project" value="TreeGrafter"/>
</dbReference>
<dbReference type="Gene3D" id="3.20.20.140">
    <property type="entry name" value="Metal-dependent hydrolases"/>
    <property type="match status" value="1"/>
</dbReference>
<sequence>MDRTESSPGKIVRVMDEAGIDRSVVFAMCETTRAATERAVAAMAEFPDRLIGFAYAIAGFDTNVLEDLAAAIDQGCRGIKLHAGETSLRQWVVDPLFAFAAERNVPILVDSKGDFAAIERLAATFPDAKIICAHLGNMGEAATRRIIDMAKDTENLYLDTSWVRMTHYIARAIHTSGAAKVLFGSDGPDVNVKVELFKIKVLDLPGEDEQLVLGGNILRLIGEA</sequence>